<name>A0AAD2E4Z7_9LAMI</name>
<gene>
    <name evidence="1" type="ORF">FPE_LOCUS22431</name>
</gene>
<evidence type="ECO:0000313" key="2">
    <source>
        <dbReference type="Proteomes" id="UP000834106"/>
    </source>
</evidence>
<dbReference type="Proteomes" id="UP000834106">
    <property type="component" value="Chromosome 13"/>
</dbReference>
<protein>
    <submittedName>
        <fullName evidence="1">Uncharacterized protein</fullName>
    </submittedName>
</protein>
<accession>A0AAD2E4Z7</accession>
<proteinExistence type="predicted"/>
<keyword evidence="2" id="KW-1185">Reference proteome</keyword>
<evidence type="ECO:0000313" key="1">
    <source>
        <dbReference type="EMBL" id="CAI9775001.1"/>
    </source>
</evidence>
<dbReference type="AlphaFoldDB" id="A0AAD2E4Z7"/>
<reference evidence="1" key="1">
    <citation type="submission" date="2023-05" db="EMBL/GenBank/DDBJ databases">
        <authorList>
            <person name="Huff M."/>
        </authorList>
    </citation>
    <scope>NUCLEOTIDE SEQUENCE</scope>
</reference>
<sequence length="105" mass="11671">MASSFVRSKSLSSIRVPNPSPLVPSKFSSSFQISNFPKSVNFTDSSSQVEVKSSKRTAKNEKRFIGNQVFARAGSLRRKRCFELLGFVRGSPTSRPEPRSVQESN</sequence>
<dbReference type="EMBL" id="OU503048">
    <property type="protein sequence ID" value="CAI9775001.1"/>
    <property type="molecule type" value="Genomic_DNA"/>
</dbReference>
<organism evidence="1 2">
    <name type="scientific">Fraxinus pennsylvanica</name>
    <dbReference type="NCBI Taxonomy" id="56036"/>
    <lineage>
        <taxon>Eukaryota</taxon>
        <taxon>Viridiplantae</taxon>
        <taxon>Streptophyta</taxon>
        <taxon>Embryophyta</taxon>
        <taxon>Tracheophyta</taxon>
        <taxon>Spermatophyta</taxon>
        <taxon>Magnoliopsida</taxon>
        <taxon>eudicotyledons</taxon>
        <taxon>Gunneridae</taxon>
        <taxon>Pentapetalae</taxon>
        <taxon>asterids</taxon>
        <taxon>lamiids</taxon>
        <taxon>Lamiales</taxon>
        <taxon>Oleaceae</taxon>
        <taxon>Oleeae</taxon>
        <taxon>Fraxinus</taxon>
    </lineage>
</organism>